<gene>
    <name evidence="2" type="ORF">CDO51_02025</name>
</gene>
<dbReference type="InterPro" id="IPR051083">
    <property type="entry name" value="GrpII_Intron_Splice-Mob/Def"/>
</dbReference>
<dbReference type="EMBL" id="NIQC01000002">
    <property type="protein sequence ID" value="OWZ84826.1"/>
    <property type="molecule type" value="Genomic_DNA"/>
</dbReference>
<protein>
    <submittedName>
        <fullName evidence="2">Group II intron reverse transcriptase/maturase</fullName>
    </submittedName>
</protein>
<evidence type="ECO:0000259" key="1">
    <source>
        <dbReference type="PROSITE" id="PS50878"/>
    </source>
</evidence>
<evidence type="ECO:0000313" key="3">
    <source>
        <dbReference type="Proteomes" id="UP000214588"/>
    </source>
</evidence>
<organism evidence="2 3">
    <name type="scientific">Natranaerobius trueperi</name>
    <dbReference type="NCBI Taxonomy" id="759412"/>
    <lineage>
        <taxon>Bacteria</taxon>
        <taxon>Bacillati</taxon>
        <taxon>Bacillota</taxon>
        <taxon>Clostridia</taxon>
        <taxon>Natranaerobiales</taxon>
        <taxon>Natranaerobiaceae</taxon>
        <taxon>Natranaerobius</taxon>
    </lineage>
</organism>
<dbReference type="InterPro" id="IPR000477">
    <property type="entry name" value="RT_dom"/>
</dbReference>
<dbReference type="Pfam" id="PF00078">
    <property type="entry name" value="RVT_1"/>
    <property type="match status" value="1"/>
</dbReference>
<dbReference type="SUPFAM" id="SSF56672">
    <property type="entry name" value="DNA/RNA polymerases"/>
    <property type="match status" value="1"/>
</dbReference>
<dbReference type="InterPro" id="IPR013597">
    <property type="entry name" value="Mat_intron_G2"/>
</dbReference>
<dbReference type="PANTHER" id="PTHR34047:SF8">
    <property type="entry name" value="PROTEIN YKFC"/>
    <property type="match status" value="1"/>
</dbReference>
<keyword evidence="2" id="KW-0548">Nucleotidyltransferase</keyword>
<dbReference type="InterPro" id="IPR043502">
    <property type="entry name" value="DNA/RNA_pol_sf"/>
</dbReference>
<evidence type="ECO:0000313" key="2">
    <source>
        <dbReference type="EMBL" id="OWZ84826.1"/>
    </source>
</evidence>
<accession>A0A226C0S1</accession>
<keyword evidence="3" id="KW-1185">Reference proteome</keyword>
<dbReference type="RefSeq" id="WP_240503462.1">
    <property type="nucleotide sequence ID" value="NZ_NIQC01000002.1"/>
</dbReference>
<sequence length="207" mass="24727">HKFVRYADDCIIYVKSKRAAERVMTSCTKYLEEKLKLKVNREKSNIGSPLKLKFLGYSLYKARGKAGIRPHQESIKRFKDRVRQITSRKRGKSIQQTLKELKMFTTGWLGYFAIADMKNRITALDVWIRRRIRMYLWKQWKKISARFKNLKRLGISKGKAWEWANTRKGYWRIANSWILSRSLTNEYLASVGYDDISKRYEVLHLNH</sequence>
<feature type="non-terminal residue" evidence="2">
    <location>
        <position position="1"/>
    </location>
</feature>
<dbReference type="GO" id="GO:0003964">
    <property type="term" value="F:RNA-directed DNA polymerase activity"/>
    <property type="evidence" value="ECO:0007669"/>
    <property type="project" value="UniProtKB-KW"/>
</dbReference>
<dbReference type="Pfam" id="PF08388">
    <property type="entry name" value="GIIM"/>
    <property type="match status" value="1"/>
</dbReference>
<keyword evidence="2" id="KW-0695">RNA-directed DNA polymerase</keyword>
<dbReference type="PROSITE" id="PS50878">
    <property type="entry name" value="RT_POL"/>
    <property type="match status" value="1"/>
</dbReference>
<keyword evidence="2" id="KW-0808">Transferase</keyword>
<name>A0A226C0S1_9FIRM</name>
<reference evidence="2 3" key="1">
    <citation type="submission" date="2017-06" db="EMBL/GenBank/DDBJ databases">
        <title>Draft Genome Sequence of Natranaerobius trueperi halophilic, alkalithermophilic bacteria from soda lakes.</title>
        <authorList>
            <person name="Zhao B."/>
        </authorList>
    </citation>
    <scope>NUCLEOTIDE SEQUENCE [LARGE SCALE GENOMIC DNA]</scope>
    <source>
        <strain evidence="2 3">DSM 18760</strain>
    </source>
</reference>
<dbReference type="PANTHER" id="PTHR34047">
    <property type="entry name" value="NUCLEAR INTRON MATURASE 1, MITOCHONDRIAL-RELATED"/>
    <property type="match status" value="1"/>
</dbReference>
<comment type="caution">
    <text evidence="2">The sequence shown here is derived from an EMBL/GenBank/DDBJ whole genome shotgun (WGS) entry which is preliminary data.</text>
</comment>
<dbReference type="Proteomes" id="UP000214588">
    <property type="component" value="Unassembled WGS sequence"/>
</dbReference>
<feature type="domain" description="Reverse transcriptase" evidence="1">
    <location>
        <begin position="1"/>
        <end position="59"/>
    </location>
</feature>
<dbReference type="AlphaFoldDB" id="A0A226C0S1"/>
<proteinExistence type="predicted"/>